<dbReference type="OrthoDB" id="2016582at2759"/>
<proteinExistence type="predicted"/>
<protein>
    <submittedName>
        <fullName evidence="1">Uncharacterized protein</fullName>
    </submittedName>
</protein>
<sequence>MQHITNSTLNEEAWSHASLPVRFESLGIPNVENLTFPAFLGSVNDTEYLPYTSKLYYR</sequence>
<name>A0A9N9QNY7_9CUCU</name>
<gene>
    <name evidence="1" type="ORF">CEUTPL_LOCUS6487</name>
</gene>
<reference evidence="1" key="1">
    <citation type="submission" date="2022-01" db="EMBL/GenBank/DDBJ databases">
        <authorList>
            <person name="King R."/>
        </authorList>
    </citation>
    <scope>NUCLEOTIDE SEQUENCE</scope>
</reference>
<evidence type="ECO:0000313" key="2">
    <source>
        <dbReference type="Proteomes" id="UP001152799"/>
    </source>
</evidence>
<dbReference type="EMBL" id="OU892279">
    <property type="protein sequence ID" value="CAG9765887.1"/>
    <property type="molecule type" value="Genomic_DNA"/>
</dbReference>
<dbReference type="Proteomes" id="UP001152799">
    <property type="component" value="Chromosome 3"/>
</dbReference>
<keyword evidence="2" id="KW-1185">Reference proteome</keyword>
<dbReference type="AlphaFoldDB" id="A0A9N9QNY7"/>
<evidence type="ECO:0000313" key="1">
    <source>
        <dbReference type="EMBL" id="CAG9765887.1"/>
    </source>
</evidence>
<organism evidence="1 2">
    <name type="scientific">Ceutorhynchus assimilis</name>
    <name type="common">cabbage seed weevil</name>
    <dbReference type="NCBI Taxonomy" id="467358"/>
    <lineage>
        <taxon>Eukaryota</taxon>
        <taxon>Metazoa</taxon>
        <taxon>Ecdysozoa</taxon>
        <taxon>Arthropoda</taxon>
        <taxon>Hexapoda</taxon>
        <taxon>Insecta</taxon>
        <taxon>Pterygota</taxon>
        <taxon>Neoptera</taxon>
        <taxon>Endopterygota</taxon>
        <taxon>Coleoptera</taxon>
        <taxon>Polyphaga</taxon>
        <taxon>Cucujiformia</taxon>
        <taxon>Curculionidae</taxon>
        <taxon>Ceutorhynchinae</taxon>
        <taxon>Ceutorhynchus</taxon>
    </lineage>
</organism>
<accession>A0A9N9QNY7</accession>